<organism evidence="3 4">
    <name type="scientific">Magnaporthiopsis poae (strain ATCC 64411 / 73-15)</name>
    <name type="common">Kentucky bluegrass fungus</name>
    <name type="synonym">Magnaporthe poae</name>
    <dbReference type="NCBI Taxonomy" id="644358"/>
    <lineage>
        <taxon>Eukaryota</taxon>
        <taxon>Fungi</taxon>
        <taxon>Dikarya</taxon>
        <taxon>Ascomycota</taxon>
        <taxon>Pezizomycotina</taxon>
        <taxon>Sordariomycetes</taxon>
        <taxon>Sordariomycetidae</taxon>
        <taxon>Magnaporthales</taxon>
        <taxon>Magnaporthaceae</taxon>
        <taxon>Magnaporthiopsis</taxon>
    </lineage>
</organism>
<sequence>MSFSCESRPEKHNHAVGVCCERAATSFPQPGNPPIGRRFLSKDCLQCRGYSSSFDLGHPGLRPGDRTGEQRTGRILSLPILDTPPSRHSTLLNSFFAAAIAAEASLRHPASATHLRSRPTWLSFLLALHSSFFSILFTPFFAVLANCLPKYTNTL</sequence>
<reference evidence="3" key="5">
    <citation type="submission" date="2015-06" db="UniProtKB">
        <authorList>
            <consortium name="EnsemblFungi"/>
        </authorList>
    </citation>
    <scope>IDENTIFICATION</scope>
    <source>
        <strain evidence="3">ATCC 64411</strain>
    </source>
</reference>
<keyword evidence="1" id="KW-0472">Membrane</keyword>
<name>A0A0C4E7S6_MAGP6</name>
<dbReference type="AlphaFoldDB" id="A0A0C4E7S6"/>
<reference evidence="2" key="1">
    <citation type="submission" date="2010-05" db="EMBL/GenBank/DDBJ databases">
        <title>The Genome Sequence of Magnaporthe poae strain ATCC 64411.</title>
        <authorList>
            <consortium name="The Broad Institute Genome Sequencing Platform"/>
            <consortium name="Broad Institute Genome Sequencing Center for Infectious Disease"/>
            <person name="Ma L.-J."/>
            <person name="Dead R."/>
            <person name="Young S."/>
            <person name="Zeng Q."/>
            <person name="Koehrsen M."/>
            <person name="Alvarado L."/>
            <person name="Berlin A."/>
            <person name="Chapman S.B."/>
            <person name="Chen Z."/>
            <person name="Freedman E."/>
            <person name="Gellesch M."/>
            <person name="Goldberg J."/>
            <person name="Griggs A."/>
            <person name="Gujja S."/>
            <person name="Heilman E.R."/>
            <person name="Heiman D."/>
            <person name="Hepburn T."/>
            <person name="Howarth C."/>
            <person name="Jen D."/>
            <person name="Larson L."/>
            <person name="Mehta T."/>
            <person name="Neiman D."/>
            <person name="Pearson M."/>
            <person name="Roberts A."/>
            <person name="Saif S."/>
            <person name="Shea T."/>
            <person name="Shenoy N."/>
            <person name="Sisk P."/>
            <person name="Stolte C."/>
            <person name="Sykes S."/>
            <person name="Walk T."/>
            <person name="White J."/>
            <person name="Yandava C."/>
            <person name="Haas B."/>
            <person name="Nusbaum C."/>
            <person name="Birren B."/>
        </authorList>
    </citation>
    <scope>NUCLEOTIDE SEQUENCE</scope>
    <source>
        <strain evidence="2">ATCC 64411</strain>
    </source>
</reference>
<feature type="transmembrane region" description="Helical" evidence="1">
    <location>
        <begin position="121"/>
        <end position="145"/>
    </location>
</feature>
<reference evidence="2" key="3">
    <citation type="submission" date="2011-03" db="EMBL/GenBank/DDBJ databases">
        <title>Annotation of Magnaporthe poae ATCC 64411.</title>
        <authorList>
            <person name="Ma L.-J."/>
            <person name="Dead R."/>
            <person name="Young S.K."/>
            <person name="Zeng Q."/>
            <person name="Gargeya S."/>
            <person name="Fitzgerald M."/>
            <person name="Haas B."/>
            <person name="Abouelleil A."/>
            <person name="Alvarado L."/>
            <person name="Arachchi H.M."/>
            <person name="Berlin A."/>
            <person name="Brown A."/>
            <person name="Chapman S.B."/>
            <person name="Chen Z."/>
            <person name="Dunbar C."/>
            <person name="Freedman E."/>
            <person name="Gearin G."/>
            <person name="Gellesch M."/>
            <person name="Goldberg J."/>
            <person name="Griggs A."/>
            <person name="Gujja S."/>
            <person name="Heiman D."/>
            <person name="Howarth C."/>
            <person name="Larson L."/>
            <person name="Lui A."/>
            <person name="MacDonald P.J.P."/>
            <person name="Mehta T."/>
            <person name="Montmayeur A."/>
            <person name="Murphy C."/>
            <person name="Neiman D."/>
            <person name="Pearson M."/>
            <person name="Priest M."/>
            <person name="Roberts A."/>
            <person name="Saif S."/>
            <person name="Shea T."/>
            <person name="Shenoy N."/>
            <person name="Sisk P."/>
            <person name="Stolte C."/>
            <person name="Sykes S."/>
            <person name="Yandava C."/>
            <person name="Wortman J."/>
            <person name="Nusbaum C."/>
            <person name="Birren B."/>
        </authorList>
    </citation>
    <scope>NUCLEOTIDE SEQUENCE</scope>
    <source>
        <strain evidence="2">ATCC 64411</strain>
    </source>
</reference>
<protein>
    <submittedName>
        <fullName evidence="2 3">Uncharacterized protein</fullName>
    </submittedName>
</protein>
<dbReference type="EMBL" id="GL876973">
    <property type="protein sequence ID" value="KLU89627.1"/>
    <property type="molecule type" value="Genomic_DNA"/>
</dbReference>
<accession>A0A0C4E7S6</accession>
<dbReference type="EMBL" id="ADBL01002076">
    <property type="status" value="NOT_ANNOTATED_CDS"/>
    <property type="molecule type" value="Genomic_DNA"/>
</dbReference>
<dbReference type="VEuPathDB" id="FungiDB:MAPG_08598"/>
<dbReference type="Proteomes" id="UP000011715">
    <property type="component" value="Unassembled WGS sequence"/>
</dbReference>
<keyword evidence="4" id="KW-1185">Reference proteome</keyword>
<keyword evidence="1" id="KW-0812">Transmembrane</keyword>
<dbReference type="EnsemblFungi" id="MAPG_08598T0">
    <property type="protein sequence ID" value="MAPG_08598T0"/>
    <property type="gene ID" value="MAPG_08598"/>
</dbReference>
<evidence type="ECO:0000313" key="3">
    <source>
        <dbReference type="EnsemblFungi" id="MAPG_08598T0"/>
    </source>
</evidence>
<evidence type="ECO:0000256" key="1">
    <source>
        <dbReference type="SAM" id="Phobius"/>
    </source>
</evidence>
<reference evidence="3" key="4">
    <citation type="journal article" date="2015" name="G3 (Bethesda)">
        <title>Genome sequences of three phytopathogenic species of the Magnaporthaceae family of fungi.</title>
        <authorList>
            <person name="Okagaki L.H."/>
            <person name="Nunes C.C."/>
            <person name="Sailsbery J."/>
            <person name="Clay B."/>
            <person name="Brown D."/>
            <person name="John T."/>
            <person name="Oh Y."/>
            <person name="Young N."/>
            <person name="Fitzgerald M."/>
            <person name="Haas B.J."/>
            <person name="Zeng Q."/>
            <person name="Young S."/>
            <person name="Adiconis X."/>
            <person name="Fan L."/>
            <person name="Levin J.Z."/>
            <person name="Mitchell T.K."/>
            <person name="Okubara P.A."/>
            <person name="Farman M.L."/>
            <person name="Kohn L.M."/>
            <person name="Birren B."/>
            <person name="Ma L.-J."/>
            <person name="Dean R.A."/>
        </authorList>
    </citation>
    <scope>NUCLEOTIDE SEQUENCE</scope>
    <source>
        <strain evidence="3">ATCC 64411 / 73-15</strain>
    </source>
</reference>
<keyword evidence="1" id="KW-1133">Transmembrane helix</keyword>
<reference evidence="4" key="2">
    <citation type="submission" date="2010-05" db="EMBL/GenBank/DDBJ databases">
        <title>The genome sequence of Magnaporthe poae strain ATCC 64411.</title>
        <authorList>
            <person name="Ma L.-J."/>
            <person name="Dead R."/>
            <person name="Young S."/>
            <person name="Zeng Q."/>
            <person name="Koehrsen M."/>
            <person name="Alvarado L."/>
            <person name="Berlin A."/>
            <person name="Chapman S.B."/>
            <person name="Chen Z."/>
            <person name="Freedman E."/>
            <person name="Gellesch M."/>
            <person name="Goldberg J."/>
            <person name="Griggs A."/>
            <person name="Gujja S."/>
            <person name="Heilman E.R."/>
            <person name="Heiman D."/>
            <person name="Hepburn T."/>
            <person name="Howarth C."/>
            <person name="Jen D."/>
            <person name="Larson L."/>
            <person name="Mehta T."/>
            <person name="Neiman D."/>
            <person name="Pearson M."/>
            <person name="Roberts A."/>
            <person name="Saif S."/>
            <person name="Shea T."/>
            <person name="Shenoy N."/>
            <person name="Sisk P."/>
            <person name="Stolte C."/>
            <person name="Sykes S."/>
            <person name="Walk T."/>
            <person name="White J."/>
            <person name="Yandava C."/>
            <person name="Haas B."/>
            <person name="Nusbaum C."/>
            <person name="Birren B."/>
        </authorList>
    </citation>
    <scope>NUCLEOTIDE SEQUENCE [LARGE SCALE GENOMIC DNA]</scope>
    <source>
        <strain evidence="4">ATCC 64411 / 73-15</strain>
    </source>
</reference>
<proteinExistence type="predicted"/>
<evidence type="ECO:0000313" key="2">
    <source>
        <dbReference type="EMBL" id="KLU89627.1"/>
    </source>
</evidence>
<evidence type="ECO:0000313" key="4">
    <source>
        <dbReference type="Proteomes" id="UP000011715"/>
    </source>
</evidence>
<gene>
    <name evidence="2" type="ORF">MAPG_08598</name>
</gene>